<evidence type="ECO:0000313" key="2">
    <source>
        <dbReference type="EMBL" id="NGM23259.1"/>
    </source>
</evidence>
<keyword evidence="1" id="KW-0812">Transmembrane</keyword>
<keyword evidence="3" id="KW-1185">Reference proteome</keyword>
<dbReference type="AlphaFoldDB" id="A0A6M1LTF2"/>
<sequence>MSASAAPPADATGLPPRDGRRFAASFAVAAAAAIGAMALLPSPSPPRPARFVEAAPSPADRAAASLERASAARPMDAEALRRLAEQLRTTHRPLQLAIALERLHGLTGEPAPLREAMELRTDLGDQAAARAALERLSAIGATTEAEALRLAALRIDGGDAAGAVSGLMQALVREPTPELALRTVQAAMRLPDPGLALRALGGALGQQAPDLLEALRRVLMGDARPDLALMLLEGLPPARQAEPATAFALAQAEARAGWGGAALARLLALRATDGLPSGAGALLVELALREGRLEEAFEVAALLPAEAWPPSLPARLAEAVRAPPRPELLRRIDPQRLAARPEIAAAIALARGDRVAARRWAELALGRPPNSAEGARGLAVALREVGQDQPAWDRLRRELQGPRPDPGALRLFAELSMAGGRGGPGMALLERHRGDGAAAGEAWLRLALAEDRAEEAARFLTDGGQVGPAALAEALGWAARRREPALAEVIAAAMRGRRDLTEGWTPEEARVAAALARPLGAGSLGTALDLLDWASEQEARNRIVLLLAGVPEIGAVAAQMPQVAQHTALRRLRREAEAAGPAVTEALTARLALLAVLSPRDAVPLLTRRAETEPGRFGPALVLAVFRAEGTAAGEAGLRALLPRLSRAQQEGTLFLLLGAAPPETRPLLVRLTDEALGAGWRPRFEAMLARQGRRAELVAALRARATLPGEDRREIARRLAELGETEGGN</sequence>
<dbReference type="Proteomes" id="UP000475385">
    <property type="component" value="Unassembled WGS sequence"/>
</dbReference>
<accession>A0A6M1LTF2</accession>
<evidence type="ECO:0000313" key="3">
    <source>
        <dbReference type="Proteomes" id="UP000475385"/>
    </source>
</evidence>
<proteinExistence type="predicted"/>
<evidence type="ECO:0000256" key="1">
    <source>
        <dbReference type="SAM" id="Phobius"/>
    </source>
</evidence>
<gene>
    <name evidence="2" type="ORF">G3576_24815</name>
</gene>
<organism evidence="2 3">
    <name type="scientific">Falsiroseomonas algicola</name>
    <dbReference type="NCBI Taxonomy" id="2716930"/>
    <lineage>
        <taxon>Bacteria</taxon>
        <taxon>Pseudomonadati</taxon>
        <taxon>Pseudomonadota</taxon>
        <taxon>Alphaproteobacteria</taxon>
        <taxon>Acetobacterales</taxon>
        <taxon>Roseomonadaceae</taxon>
        <taxon>Falsiroseomonas</taxon>
    </lineage>
</organism>
<dbReference type="RefSeq" id="WP_164697183.1">
    <property type="nucleotide sequence ID" value="NZ_JAAIKB010000014.1"/>
</dbReference>
<keyword evidence="1" id="KW-0472">Membrane</keyword>
<name>A0A6M1LTF2_9PROT</name>
<comment type="caution">
    <text evidence="2">The sequence shown here is derived from an EMBL/GenBank/DDBJ whole genome shotgun (WGS) entry which is preliminary data.</text>
</comment>
<reference evidence="2 3" key="2">
    <citation type="submission" date="2020-03" db="EMBL/GenBank/DDBJ databases">
        <title>Roseomonas stagni sp. nov., isolated from pond water in Japan.</title>
        <authorList>
            <person name="Furuhata K."/>
            <person name="Miyamoto H."/>
            <person name="Goto K."/>
        </authorList>
    </citation>
    <scope>NUCLEOTIDE SEQUENCE [LARGE SCALE GENOMIC DNA]</scope>
    <source>
        <strain evidence="2 3">PeD5</strain>
    </source>
</reference>
<feature type="transmembrane region" description="Helical" evidence="1">
    <location>
        <begin position="22"/>
        <end position="40"/>
    </location>
</feature>
<protein>
    <submittedName>
        <fullName evidence="2">Uncharacterized protein</fullName>
    </submittedName>
</protein>
<keyword evidence="1" id="KW-1133">Transmembrane helix</keyword>
<dbReference type="EMBL" id="JAAIKB010000014">
    <property type="protein sequence ID" value="NGM23259.1"/>
    <property type="molecule type" value="Genomic_DNA"/>
</dbReference>
<reference evidence="2 3" key="1">
    <citation type="submission" date="2020-02" db="EMBL/GenBank/DDBJ databases">
        <authorList>
            <person name="Kim H.M."/>
            <person name="Jeon C.O."/>
        </authorList>
    </citation>
    <scope>NUCLEOTIDE SEQUENCE [LARGE SCALE GENOMIC DNA]</scope>
    <source>
        <strain evidence="2 3">PeD5</strain>
    </source>
</reference>